<feature type="signal peptide" evidence="1">
    <location>
        <begin position="1"/>
        <end position="23"/>
    </location>
</feature>
<dbReference type="RefSeq" id="XP_070888231.1">
    <property type="nucleotide sequence ID" value="XM_071025851.1"/>
</dbReference>
<organism evidence="2 3">
    <name type="scientific">Aspergillus lucknowensis</name>
    <dbReference type="NCBI Taxonomy" id="176173"/>
    <lineage>
        <taxon>Eukaryota</taxon>
        <taxon>Fungi</taxon>
        <taxon>Dikarya</taxon>
        <taxon>Ascomycota</taxon>
        <taxon>Pezizomycotina</taxon>
        <taxon>Eurotiomycetes</taxon>
        <taxon>Eurotiomycetidae</taxon>
        <taxon>Eurotiales</taxon>
        <taxon>Aspergillaceae</taxon>
        <taxon>Aspergillus</taxon>
        <taxon>Aspergillus subgen. Nidulantes</taxon>
    </lineage>
</organism>
<keyword evidence="3" id="KW-1185">Reference proteome</keyword>
<accession>A0ABR4LXZ2</accession>
<protein>
    <submittedName>
        <fullName evidence="2">Uncharacterized protein</fullName>
    </submittedName>
</protein>
<dbReference type="Proteomes" id="UP001610432">
    <property type="component" value="Unassembled WGS sequence"/>
</dbReference>
<feature type="chain" id="PRO_5046382277" evidence="1">
    <location>
        <begin position="24"/>
        <end position="235"/>
    </location>
</feature>
<evidence type="ECO:0000313" key="3">
    <source>
        <dbReference type="Proteomes" id="UP001610432"/>
    </source>
</evidence>
<comment type="caution">
    <text evidence="2">The sequence shown here is derived from an EMBL/GenBank/DDBJ whole genome shotgun (WGS) entry which is preliminary data.</text>
</comment>
<name>A0ABR4LXZ2_9EURO</name>
<dbReference type="GeneID" id="98140923"/>
<proteinExistence type="predicted"/>
<evidence type="ECO:0000313" key="2">
    <source>
        <dbReference type="EMBL" id="KAL2869252.1"/>
    </source>
</evidence>
<gene>
    <name evidence="2" type="ORF">BJX67DRAFT_22736</name>
</gene>
<sequence length="235" mass="25768">MNLSAGLACNLLIAALRFALRFAFRPGADSGSFFVAGFAMDSPGSPEQVKERISRQARISRSGSSPGLEYSSDPAWNISEEGKLRNNHRTILSMFVARNSLLLSHSDSESSQGKRKIAAAHGLLHTQHLLNHHPDTLQLRLLRVRAGVDSLIHGGFVIYLRSCPFMVHPESDASFNAGLKSDMRSPVLKSTSQPNHQSNGALFEWLSLVASVDLLSQVDRTEGRRRVNQVRGQGL</sequence>
<evidence type="ECO:0000256" key="1">
    <source>
        <dbReference type="SAM" id="SignalP"/>
    </source>
</evidence>
<dbReference type="EMBL" id="JBFXLQ010000010">
    <property type="protein sequence ID" value="KAL2869252.1"/>
    <property type="molecule type" value="Genomic_DNA"/>
</dbReference>
<reference evidence="2 3" key="1">
    <citation type="submission" date="2024-07" db="EMBL/GenBank/DDBJ databases">
        <title>Section-level genome sequencing and comparative genomics of Aspergillus sections Usti and Cavernicolus.</title>
        <authorList>
            <consortium name="Lawrence Berkeley National Laboratory"/>
            <person name="Nybo J.L."/>
            <person name="Vesth T.C."/>
            <person name="Theobald S."/>
            <person name="Frisvad J.C."/>
            <person name="Larsen T.O."/>
            <person name="Kjaerboelling I."/>
            <person name="Rothschild-Mancinelli K."/>
            <person name="Lyhne E.K."/>
            <person name="Kogle M.E."/>
            <person name="Barry K."/>
            <person name="Clum A."/>
            <person name="Na H."/>
            <person name="Ledsgaard L."/>
            <person name="Lin J."/>
            <person name="Lipzen A."/>
            <person name="Kuo A."/>
            <person name="Riley R."/>
            <person name="Mondo S."/>
            <person name="Labutti K."/>
            <person name="Haridas S."/>
            <person name="Pangalinan J."/>
            <person name="Salamov A.A."/>
            <person name="Simmons B.A."/>
            <person name="Magnuson J.K."/>
            <person name="Chen J."/>
            <person name="Drula E."/>
            <person name="Henrissat B."/>
            <person name="Wiebenga A."/>
            <person name="Lubbers R.J."/>
            <person name="Gomes A.C."/>
            <person name="Macurrencykelacurrency M.R."/>
            <person name="Stajich J."/>
            <person name="Grigoriev I.V."/>
            <person name="Mortensen U.H."/>
            <person name="De Vries R.P."/>
            <person name="Baker S.E."/>
            <person name="Andersen M.R."/>
        </authorList>
    </citation>
    <scope>NUCLEOTIDE SEQUENCE [LARGE SCALE GENOMIC DNA]</scope>
    <source>
        <strain evidence="2 3">CBS 449.75</strain>
    </source>
</reference>
<keyword evidence="1" id="KW-0732">Signal</keyword>